<dbReference type="RefSeq" id="WP_021170293.1">
    <property type="nucleotide sequence ID" value="NZ_CTRP01000014.1"/>
</dbReference>
<dbReference type="PANTHER" id="PTHR43418">
    <property type="entry name" value="MULTIFUNCTIONAL TRYPTOPHAN BIOSYNTHESIS PROTEIN-RELATED"/>
    <property type="match status" value="1"/>
</dbReference>
<dbReference type="GO" id="GO:0000162">
    <property type="term" value="P:L-tryptophan biosynthetic process"/>
    <property type="evidence" value="ECO:0007669"/>
    <property type="project" value="TreeGrafter"/>
</dbReference>
<gene>
    <name evidence="3" type="ORF">SpAn4DRAFT_0751</name>
</gene>
<evidence type="ECO:0000259" key="2">
    <source>
        <dbReference type="Pfam" id="PF00117"/>
    </source>
</evidence>
<organism evidence="3 4">
    <name type="scientific">Sporomusa ovata</name>
    <dbReference type="NCBI Taxonomy" id="2378"/>
    <lineage>
        <taxon>Bacteria</taxon>
        <taxon>Bacillati</taxon>
        <taxon>Bacillota</taxon>
        <taxon>Negativicutes</taxon>
        <taxon>Selenomonadales</taxon>
        <taxon>Sporomusaceae</taxon>
        <taxon>Sporomusa</taxon>
    </lineage>
</organism>
<dbReference type="EC" id="4.1.3.27" evidence="3"/>
<evidence type="ECO:0000256" key="1">
    <source>
        <dbReference type="ARBA" id="ARBA00022962"/>
    </source>
</evidence>
<keyword evidence="3" id="KW-0032">Aminotransferase</keyword>
<dbReference type="SUPFAM" id="SSF52317">
    <property type="entry name" value="Class I glutamine amidotransferase-like"/>
    <property type="match status" value="1"/>
</dbReference>
<evidence type="ECO:0000313" key="3">
    <source>
        <dbReference type="EMBL" id="CQR74289.1"/>
    </source>
</evidence>
<dbReference type="PRINTS" id="PR00099">
    <property type="entry name" value="CPSGATASE"/>
</dbReference>
<keyword evidence="4" id="KW-1185">Reference proteome</keyword>
<dbReference type="PRINTS" id="PR00096">
    <property type="entry name" value="GATASE"/>
</dbReference>
<dbReference type="EMBL" id="CTRP01000014">
    <property type="protein sequence ID" value="CQR74289.1"/>
    <property type="molecule type" value="Genomic_DNA"/>
</dbReference>
<keyword evidence="3" id="KW-0808">Transferase</keyword>
<dbReference type="AlphaFoldDB" id="A0A0U1L4P9"/>
<dbReference type="Gene3D" id="3.40.50.880">
    <property type="match status" value="1"/>
</dbReference>
<protein>
    <submittedName>
        <fullName evidence="3">Anthranilate synthase, amidotransferase component @ Para-aminobenzoate synthase, amidotransferase component</fullName>
        <ecNumber evidence="3">2.6.1.85</ecNumber>
        <ecNumber evidence="3">4.1.3.27</ecNumber>
    </submittedName>
</protein>
<dbReference type="PROSITE" id="PS51273">
    <property type="entry name" value="GATASE_TYPE_1"/>
    <property type="match status" value="1"/>
</dbReference>
<keyword evidence="3" id="KW-0456">Lyase</keyword>
<dbReference type="GO" id="GO:0004049">
    <property type="term" value="F:anthranilate synthase activity"/>
    <property type="evidence" value="ECO:0007669"/>
    <property type="project" value="UniProtKB-EC"/>
</dbReference>
<dbReference type="InterPro" id="IPR050472">
    <property type="entry name" value="Anth_synth/Amidotransfase"/>
</dbReference>
<feature type="domain" description="Glutamine amidotransferase" evidence="2">
    <location>
        <begin position="3"/>
        <end position="187"/>
    </location>
</feature>
<dbReference type="FunFam" id="3.40.50.880:FF:000003">
    <property type="entry name" value="Anthranilate synthase component II"/>
    <property type="match status" value="1"/>
</dbReference>
<dbReference type="GO" id="GO:0005829">
    <property type="term" value="C:cytosol"/>
    <property type="evidence" value="ECO:0007669"/>
    <property type="project" value="TreeGrafter"/>
</dbReference>
<dbReference type="Proteomes" id="UP000049855">
    <property type="component" value="Unassembled WGS sequence"/>
</dbReference>
<dbReference type="PRINTS" id="PR00097">
    <property type="entry name" value="ANTSNTHASEII"/>
</dbReference>
<keyword evidence="1" id="KW-0315">Glutamine amidotransferase</keyword>
<dbReference type="Pfam" id="PF00117">
    <property type="entry name" value="GATase"/>
    <property type="match status" value="1"/>
</dbReference>
<reference evidence="4" key="1">
    <citation type="submission" date="2015-03" db="EMBL/GenBank/DDBJ databases">
        <authorList>
            <person name="Nijsse Bart"/>
        </authorList>
    </citation>
    <scope>NUCLEOTIDE SEQUENCE [LARGE SCALE GENOMIC DNA]</scope>
</reference>
<dbReference type="CDD" id="cd01743">
    <property type="entry name" value="GATase1_Anthranilate_Synthase"/>
    <property type="match status" value="1"/>
</dbReference>
<proteinExistence type="predicted"/>
<evidence type="ECO:0000313" key="4">
    <source>
        <dbReference type="Proteomes" id="UP000049855"/>
    </source>
</evidence>
<accession>A0A0U1L4P9</accession>
<dbReference type="PANTHER" id="PTHR43418:SF4">
    <property type="entry name" value="MULTIFUNCTIONAL TRYPTOPHAN BIOSYNTHESIS PROTEIN"/>
    <property type="match status" value="1"/>
</dbReference>
<dbReference type="GO" id="GO:0046820">
    <property type="term" value="F:4-amino-4-deoxychorismate synthase activity"/>
    <property type="evidence" value="ECO:0007669"/>
    <property type="project" value="UniProtKB-EC"/>
</dbReference>
<dbReference type="NCBIfam" id="TIGR00566">
    <property type="entry name" value="trpG_papA"/>
    <property type="match status" value="1"/>
</dbReference>
<dbReference type="InterPro" id="IPR029062">
    <property type="entry name" value="Class_I_gatase-like"/>
</dbReference>
<dbReference type="InterPro" id="IPR006221">
    <property type="entry name" value="TrpG/PapA_dom"/>
</dbReference>
<name>A0A0U1L4P9_9FIRM</name>
<dbReference type="InterPro" id="IPR017926">
    <property type="entry name" value="GATASE"/>
</dbReference>
<sequence>MILLLDNYDSFTYNVYQYVANLGYPVSVIRNDRITLEEIEHTDYSGIIISPGPGTPAKAGICKAVIARFAGKIPILGICLGHQAIGEVFGGKVIRAPQPVHGKAEYIIHRGKGIYKDLPKPFMAGRYHSLIVDKTDFPDCLEITATSQDGLIMGLRHKEFEVEGVQFHPESILTPLGSKILENFLVKTR</sequence>
<dbReference type="EC" id="2.6.1.85" evidence="3"/>